<keyword evidence="3" id="KW-1185">Reference proteome</keyword>
<dbReference type="Proteomes" id="UP000246464">
    <property type="component" value="Chromosome 17"/>
</dbReference>
<organism evidence="2 3">
    <name type="scientific">Scophthalmus maximus</name>
    <name type="common">Turbot</name>
    <name type="synonym">Psetta maxima</name>
    <dbReference type="NCBI Taxonomy" id="52904"/>
    <lineage>
        <taxon>Eukaryota</taxon>
        <taxon>Metazoa</taxon>
        <taxon>Chordata</taxon>
        <taxon>Craniata</taxon>
        <taxon>Vertebrata</taxon>
        <taxon>Euteleostomi</taxon>
        <taxon>Actinopterygii</taxon>
        <taxon>Neopterygii</taxon>
        <taxon>Teleostei</taxon>
        <taxon>Neoteleostei</taxon>
        <taxon>Acanthomorphata</taxon>
        <taxon>Carangaria</taxon>
        <taxon>Pleuronectiformes</taxon>
        <taxon>Pleuronectoidei</taxon>
        <taxon>Scophthalmidae</taxon>
        <taxon>Scophthalmus</taxon>
    </lineage>
</organism>
<dbReference type="EMBL" id="CP026259">
    <property type="protein sequence ID" value="AWP16157.1"/>
    <property type="molecule type" value="Genomic_DNA"/>
</dbReference>
<accession>A0A2U9CI37</accession>
<evidence type="ECO:0000256" key="1">
    <source>
        <dbReference type="SAM" id="MobiDB-lite"/>
    </source>
</evidence>
<sequence>MSGARGGYEPNRDELPGKVSVSAAEPDWGVEGGWERVNTVTSPIRDFISVRVQDRRAAEVDVYTSVQWNVRACI</sequence>
<feature type="region of interest" description="Disordered" evidence="1">
    <location>
        <begin position="1"/>
        <end position="20"/>
    </location>
</feature>
<evidence type="ECO:0000313" key="3">
    <source>
        <dbReference type="Proteomes" id="UP000246464"/>
    </source>
</evidence>
<proteinExistence type="predicted"/>
<protein>
    <submittedName>
        <fullName evidence="2">Uncharacterized protein</fullName>
    </submittedName>
</protein>
<dbReference type="AlphaFoldDB" id="A0A2U9CI37"/>
<reference evidence="2 3" key="1">
    <citation type="submission" date="2017-12" db="EMBL/GenBank/DDBJ databases">
        <title>Integrating genomic resources of turbot (Scophthalmus maximus) in depth evaluation of genetic and physical mapping variation across individuals.</title>
        <authorList>
            <person name="Martinez P."/>
        </authorList>
    </citation>
    <scope>NUCLEOTIDE SEQUENCE [LARGE SCALE GENOMIC DNA]</scope>
</reference>
<gene>
    <name evidence="2" type="ORF">SMAX5B_009039</name>
</gene>
<name>A0A2U9CI37_SCOMX</name>
<evidence type="ECO:0000313" key="2">
    <source>
        <dbReference type="EMBL" id="AWP16157.1"/>
    </source>
</evidence>